<dbReference type="HOGENOM" id="CLU_1324811_0_0_7"/>
<dbReference type="KEGG" id="gpi:GPICK_09745"/>
<gene>
    <name evidence="1" type="ORF">GPICK_09745</name>
</gene>
<proteinExistence type="predicted"/>
<evidence type="ECO:0008006" key="3">
    <source>
        <dbReference type="Google" id="ProtNLM"/>
    </source>
</evidence>
<dbReference type="AlphaFoldDB" id="A0A0B5BHS4"/>
<evidence type="ECO:0000313" key="1">
    <source>
        <dbReference type="EMBL" id="AJE03596.1"/>
    </source>
</evidence>
<dbReference type="RefSeq" id="WP_039742666.1">
    <property type="nucleotide sequence ID" value="NZ_CP009788.1"/>
</dbReference>
<protein>
    <recommendedName>
        <fullName evidence="3">DUF3990 domain-containing protein</fullName>
    </recommendedName>
</protein>
<sequence>MYKSLPYFVLGFHGCDREVAEKILSSNSEHLKKSENDYDWLGHGIYFWENNPERALQYARHLKQNPASGKAKIKNEAVVGAIIDLGNCLNLLEEGSLKILKSSYDILLQLLKSEKVPLPENSKPLGEEEDVLIRRLDCAVVQITHTIYEQLDKKPFDSVRGVFWEGKELYPNAGFREKNHIQICVRNPNCIKGYFHPRKAMTSYPMP</sequence>
<keyword evidence="2" id="KW-1185">Reference proteome</keyword>
<dbReference type="EMBL" id="CP009788">
    <property type="protein sequence ID" value="AJE03596.1"/>
    <property type="molecule type" value="Genomic_DNA"/>
</dbReference>
<dbReference type="SUPFAM" id="SSF56399">
    <property type="entry name" value="ADP-ribosylation"/>
    <property type="match status" value="1"/>
</dbReference>
<organism evidence="1 2">
    <name type="scientific">Geobacter pickeringii</name>
    <dbReference type="NCBI Taxonomy" id="345632"/>
    <lineage>
        <taxon>Bacteria</taxon>
        <taxon>Pseudomonadati</taxon>
        <taxon>Thermodesulfobacteriota</taxon>
        <taxon>Desulfuromonadia</taxon>
        <taxon>Geobacterales</taxon>
        <taxon>Geobacteraceae</taxon>
        <taxon>Geobacter</taxon>
    </lineage>
</organism>
<evidence type="ECO:0000313" key="2">
    <source>
        <dbReference type="Proteomes" id="UP000057609"/>
    </source>
</evidence>
<dbReference type="Proteomes" id="UP000057609">
    <property type="component" value="Chromosome"/>
</dbReference>
<name>A0A0B5BHS4_9BACT</name>
<reference evidence="1 2" key="1">
    <citation type="journal article" date="2015" name="Genome Announc.">
        <title>Complete Genome of Geobacter pickeringii G13T, a Metal-Reducing Isolate from Sedimentary Kaolin Deposits.</title>
        <authorList>
            <person name="Badalamenti J.P."/>
            <person name="Bond D.R."/>
        </authorList>
    </citation>
    <scope>NUCLEOTIDE SEQUENCE [LARGE SCALE GENOMIC DNA]</scope>
    <source>
        <strain evidence="1 2">G13</strain>
    </source>
</reference>
<accession>A0A0B5BHS4</accession>
<dbReference type="OrthoDB" id="9800843at2"/>